<dbReference type="GO" id="GO:0004497">
    <property type="term" value="F:monooxygenase activity"/>
    <property type="evidence" value="ECO:0007669"/>
    <property type="project" value="UniProtKB-KW"/>
</dbReference>
<dbReference type="PRINTS" id="PR00385">
    <property type="entry name" value="P450"/>
</dbReference>
<evidence type="ECO:0000256" key="6">
    <source>
        <dbReference type="ARBA" id="ARBA00022723"/>
    </source>
</evidence>
<dbReference type="InterPro" id="IPR017972">
    <property type="entry name" value="Cyt_P450_CS"/>
</dbReference>
<dbReference type="InterPro" id="IPR001128">
    <property type="entry name" value="Cyt_P450"/>
</dbReference>
<dbReference type="PRINTS" id="PR00465">
    <property type="entry name" value="EP450IV"/>
</dbReference>
<comment type="cofactor">
    <cofactor evidence="1 11">
        <name>heme</name>
        <dbReference type="ChEBI" id="CHEBI:30413"/>
    </cofactor>
</comment>
<evidence type="ECO:0000256" key="1">
    <source>
        <dbReference type="ARBA" id="ARBA00001971"/>
    </source>
</evidence>
<reference evidence="13 14" key="1">
    <citation type="submission" date="2013-11" db="EMBL/GenBank/DDBJ databases">
        <title>Genome sequencing of Stegodyphus mimosarum.</title>
        <authorList>
            <person name="Bechsgaard J."/>
        </authorList>
    </citation>
    <scope>NUCLEOTIDE SEQUENCE [LARGE SCALE GENOMIC DNA]</scope>
</reference>
<accession>A0A087U7T2</accession>
<dbReference type="GO" id="GO:0005789">
    <property type="term" value="C:endoplasmic reticulum membrane"/>
    <property type="evidence" value="ECO:0007669"/>
    <property type="project" value="UniProtKB-SubCell"/>
</dbReference>
<comment type="function">
    <text evidence="2">May be involved in the metabolism of insect hormones and in the breakdown of synthetic insecticides.</text>
</comment>
<evidence type="ECO:0000313" key="13">
    <source>
        <dbReference type="EMBL" id="KFM73421.1"/>
    </source>
</evidence>
<feature type="binding site" description="axial binding residue" evidence="11">
    <location>
        <position position="90"/>
    </location>
    <ligand>
        <name>heme</name>
        <dbReference type="ChEBI" id="CHEBI:30413"/>
    </ligand>
    <ligandPart>
        <name>Fe</name>
        <dbReference type="ChEBI" id="CHEBI:18248"/>
    </ligandPart>
</feature>
<evidence type="ECO:0000256" key="12">
    <source>
        <dbReference type="RuleBase" id="RU000461"/>
    </source>
</evidence>
<dbReference type="GO" id="GO:0005506">
    <property type="term" value="F:iron ion binding"/>
    <property type="evidence" value="ECO:0007669"/>
    <property type="project" value="InterPro"/>
</dbReference>
<dbReference type="Proteomes" id="UP000054359">
    <property type="component" value="Unassembled WGS sequence"/>
</dbReference>
<comment type="similarity">
    <text evidence="4 12">Belongs to the cytochrome P450 family.</text>
</comment>
<evidence type="ECO:0000256" key="4">
    <source>
        <dbReference type="ARBA" id="ARBA00010617"/>
    </source>
</evidence>
<dbReference type="PROSITE" id="PS00086">
    <property type="entry name" value="CYTOCHROME_P450"/>
    <property type="match status" value="1"/>
</dbReference>
<dbReference type="InterPro" id="IPR050196">
    <property type="entry name" value="Cytochrome_P450_Monoox"/>
</dbReference>
<dbReference type="InterPro" id="IPR002403">
    <property type="entry name" value="Cyt_P450_E_grp-IV"/>
</dbReference>
<evidence type="ECO:0000256" key="9">
    <source>
        <dbReference type="ARBA" id="ARBA00023033"/>
    </source>
</evidence>
<dbReference type="GO" id="GO:0016705">
    <property type="term" value="F:oxidoreductase activity, acting on paired donors, with incorporation or reduction of molecular oxygen"/>
    <property type="evidence" value="ECO:0007669"/>
    <property type="project" value="InterPro"/>
</dbReference>
<organism evidence="13 14">
    <name type="scientific">Stegodyphus mimosarum</name>
    <name type="common">African social velvet spider</name>
    <dbReference type="NCBI Taxonomy" id="407821"/>
    <lineage>
        <taxon>Eukaryota</taxon>
        <taxon>Metazoa</taxon>
        <taxon>Ecdysozoa</taxon>
        <taxon>Arthropoda</taxon>
        <taxon>Chelicerata</taxon>
        <taxon>Arachnida</taxon>
        <taxon>Araneae</taxon>
        <taxon>Araneomorphae</taxon>
        <taxon>Entelegynae</taxon>
        <taxon>Eresoidea</taxon>
        <taxon>Eresidae</taxon>
        <taxon>Stegodyphus</taxon>
    </lineage>
</organism>
<evidence type="ECO:0000313" key="14">
    <source>
        <dbReference type="Proteomes" id="UP000054359"/>
    </source>
</evidence>
<dbReference type="OMA" id="CNFWFLT"/>
<sequence>MIYLEQVLKETSRLYPPAPIIGRENKESIQIGTHIIPPKSHIAILIYMLHKAPDVFPNPEKFDPDRFSAENMATRDRYSFIPFSLGPRICIGHLNAMMQMKIILCHIMRNFKVVSMDPLDKMNVMMTATLRCLNPIRLKITLRE</sequence>
<keyword evidence="7" id="KW-0256">Endoplasmic reticulum</keyword>
<evidence type="ECO:0000256" key="3">
    <source>
        <dbReference type="ARBA" id="ARBA00004586"/>
    </source>
</evidence>
<feature type="non-terminal residue" evidence="13">
    <location>
        <position position="144"/>
    </location>
</feature>
<evidence type="ECO:0000256" key="10">
    <source>
        <dbReference type="ARBA" id="ARBA00023136"/>
    </source>
</evidence>
<name>A0A087U7T2_STEMI</name>
<evidence type="ECO:0000256" key="2">
    <source>
        <dbReference type="ARBA" id="ARBA00003690"/>
    </source>
</evidence>
<keyword evidence="14" id="KW-1185">Reference proteome</keyword>
<dbReference type="STRING" id="407821.A0A087U7T2"/>
<keyword evidence="5 11" id="KW-0349">Heme</keyword>
<keyword evidence="12" id="KW-0560">Oxidoreductase</keyword>
<dbReference type="Gene3D" id="1.10.630.10">
    <property type="entry name" value="Cytochrome P450"/>
    <property type="match status" value="1"/>
</dbReference>
<evidence type="ECO:0000256" key="5">
    <source>
        <dbReference type="ARBA" id="ARBA00022617"/>
    </source>
</evidence>
<proteinExistence type="inferred from homology"/>
<comment type="subcellular location">
    <subcellularLocation>
        <location evidence="3">Endoplasmic reticulum membrane</location>
    </subcellularLocation>
</comment>
<dbReference type="OrthoDB" id="6428075at2759"/>
<dbReference type="PANTHER" id="PTHR24291">
    <property type="entry name" value="CYTOCHROME P450 FAMILY 4"/>
    <property type="match status" value="1"/>
</dbReference>
<dbReference type="GO" id="GO:0020037">
    <property type="term" value="F:heme binding"/>
    <property type="evidence" value="ECO:0007669"/>
    <property type="project" value="InterPro"/>
</dbReference>
<dbReference type="EMBL" id="KK118612">
    <property type="protein sequence ID" value="KFM73421.1"/>
    <property type="molecule type" value="Genomic_DNA"/>
</dbReference>
<keyword evidence="9 12" id="KW-0503">Monooxygenase</keyword>
<dbReference type="PANTHER" id="PTHR24291:SF189">
    <property type="entry name" value="CYTOCHROME P450 4C3-RELATED"/>
    <property type="match status" value="1"/>
</dbReference>
<dbReference type="Pfam" id="PF00067">
    <property type="entry name" value="p450"/>
    <property type="match status" value="1"/>
</dbReference>
<keyword evidence="8 11" id="KW-0408">Iron</keyword>
<dbReference type="AlphaFoldDB" id="A0A087U7T2"/>
<dbReference type="SUPFAM" id="SSF48264">
    <property type="entry name" value="Cytochrome P450"/>
    <property type="match status" value="1"/>
</dbReference>
<gene>
    <name evidence="13" type="ORF">X975_07921</name>
</gene>
<keyword evidence="10" id="KW-0472">Membrane</keyword>
<evidence type="ECO:0000256" key="7">
    <source>
        <dbReference type="ARBA" id="ARBA00022824"/>
    </source>
</evidence>
<evidence type="ECO:0000256" key="11">
    <source>
        <dbReference type="PIRSR" id="PIRSR602403-1"/>
    </source>
</evidence>
<keyword evidence="6 11" id="KW-0479">Metal-binding</keyword>
<dbReference type="InterPro" id="IPR036396">
    <property type="entry name" value="Cyt_P450_sf"/>
</dbReference>
<evidence type="ECO:0000256" key="8">
    <source>
        <dbReference type="ARBA" id="ARBA00023004"/>
    </source>
</evidence>
<protein>
    <submittedName>
        <fullName evidence="13">Cytochrome P450 4g1</fullName>
    </submittedName>
</protein>